<sequence length="698" mass="79632">MRGLQQIILLVLLILSNPFTFSQKKVYADYHGIRKTRVHDGEFGEWKYYSQLTNNATGIKQITYNPDIVLPNGQHEIAAANYPLVGMHSQFDPDYIEYQILSAKSAGIDGFFVEWGYMDHGSNALLQKIQEVARKYNFEVGVNICDGWLMNKSWYPGTRAEKLQYFLSCMQYLIDNVFSGPTAPLVNGKPLFYLFHDGFTESEYSTVRNHTYNYPENYPVTAGNKFPQVIMRTTLSPSLVSGVYTPKSPVTQAGSWINNNRVVPTPWMPERIRSAGTIYPGFNKYATADDCVKFLKAFNDDVWTMGFTPSAGFVAPGMNNYGCAGWSSTGTLYIIPRENGNTYRQMWEYNVQNKHNLDVVYIASWSDYTEGHEIEPTVENGFRELNTTLQYTSQFKGEANYDESGINLSYELFLLRKKLLFFQQCGVNPQGKELILDEIAQKISNKKYVEANTLVQQVKQDFISIESSIRKDKYTIDSTQITITGLKNENNEYILSGSRTGITIHNENLKNELASKNYEGYMTYEYWDDTWGRNTNIVSGTDRQPYDVFKFVAQIKDKGLKQWTNAKIRLYKQNVKYSGQPLDSDISFYGDGSQSSKIRNISFEFTVFTPDDPNSESALFSDKYKITSYLKGNNLCVDVKQPLYQDAILQIFTASGKKVFTGNFSDGKTEVDISGWQRGVYIISVTGESFRQTSKFIH</sequence>
<evidence type="ECO:0000256" key="3">
    <source>
        <dbReference type="ARBA" id="ARBA00022801"/>
    </source>
</evidence>
<dbReference type="Gene3D" id="3.20.20.80">
    <property type="entry name" value="Glycosidases"/>
    <property type="match status" value="1"/>
</dbReference>
<comment type="caution">
    <text evidence="8">The sequence shown here is derived from an EMBL/GenBank/DDBJ whole genome shotgun (WGS) entry which is preliminary data.</text>
</comment>
<keyword evidence="6" id="KW-0333">Golgi apparatus</keyword>
<keyword evidence="7" id="KW-0472">Membrane</keyword>
<evidence type="ECO:0000256" key="6">
    <source>
        <dbReference type="ARBA" id="ARBA00023034"/>
    </source>
</evidence>
<accession>A0A644WSM3</accession>
<evidence type="ECO:0000313" key="8">
    <source>
        <dbReference type="EMBL" id="MPM06667.1"/>
    </source>
</evidence>
<evidence type="ECO:0000256" key="7">
    <source>
        <dbReference type="ARBA" id="ARBA00023136"/>
    </source>
</evidence>
<dbReference type="InterPro" id="IPR026071">
    <property type="entry name" value="Glyco_Hydrolase_99"/>
</dbReference>
<dbReference type="AlphaFoldDB" id="A0A644WSM3"/>
<evidence type="ECO:0000256" key="2">
    <source>
        <dbReference type="ARBA" id="ARBA00022692"/>
    </source>
</evidence>
<keyword evidence="2" id="KW-0812">Transmembrane</keyword>
<name>A0A644WSM3_9ZZZZ</name>
<reference evidence="8" key="1">
    <citation type="submission" date="2019-08" db="EMBL/GenBank/DDBJ databases">
        <authorList>
            <person name="Kucharzyk K."/>
            <person name="Murdoch R.W."/>
            <person name="Higgins S."/>
            <person name="Loffler F."/>
        </authorList>
    </citation>
    <scope>NUCLEOTIDE SEQUENCE</scope>
</reference>
<dbReference type="GO" id="GO:0004559">
    <property type="term" value="F:alpha-mannosidase activity"/>
    <property type="evidence" value="ECO:0007669"/>
    <property type="project" value="TreeGrafter"/>
</dbReference>
<dbReference type="InterPro" id="IPR026444">
    <property type="entry name" value="Secre_tail"/>
</dbReference>
<dbReference type="PANTHER" id="PTHR13572">
    <property type="entry name" value="ENDO-ALPHA-1,2-MANNOSIDASE"/>
    <property type="match status" value="1"/>
</dbReference>
<evidence type="ECO:0008006" key="9">
    <source>
        <dbReference type="Google" id="ProtNLM"/>
    </source>
</evidence>
<protein>
    <recommendedName>
        <fullName evidence="9">Secretion system C-terminal sorting domain-containing protein</fullName>
    </recommendedName>
</protein>
<proteinExistence type="predicted"/>
<keyword evidence="5" id="KW-1133">Transmembrane helix</keyword>
<keyword evidence="4" id="KW-0735">Signal-anchor</keyword>
<dbReference type="EMBL" id="VSSQ01001250">
    <property type="protein sequence ID" value="MPM06667.1"/>
    <property type="molecule type" value="Genomic_DNA"/>
</dbReference>
<organism evidence="8">
    <name type="scientific">bioreactor metagenome</name>
    <dbReference type="NCBI Taxonomy" id="1076179"/>
    <lineage>
        <taxon>unclassified sequences</taxon>
        <taxon>metagenomes</taxon>
        <taxon>ecological metagenomes</taxon>
    </lineage>
</organism>
<evidence type="ECO:0000256" key="1">
    <source>
        <dbReference type="ARBA" id="ARBA00004323"/>
    </source>
</evidence>
<dbReference type="GO" id="GO:0000139">
    <property type="term" value="C:Golgi membrane"/>
    <property type="evidence" value="ECO:0007669"/>
    <property type="project" value="UniProtKB-SubCell"/>
</dbReference>
<evidence type="ECO:0000256" key="5">
    <source>
        <dbReference type="ARBA" id="ARBA00022989"/>
    </source>
</evidence>
<gene>
    <name evidence="8" type="ORF">SDC9_52969</name>
</gene>
<keyword evidence="3" id="KW-0378">Hydrolase</keyword>
<comment type="subcellular location">
    <subcellularLocation>
        <location evidence="1">Golgi apparatus membrane</location>
        <topology evidence="1">Single-pass type II membrane protein</topology>
    </subcellularLocation>
</comment>
<dbReference type="NCBIfam" id="TIGR04183">
    <property type="entry name" value="Por_Secre_tail"/>
    <property type="match status" value="1"/>
</dbReference>
<evidence type="ECO:0000256" key="4">
    <source>
        <dbReference type="ARBA" id="ARBA00022968"/>
    </source>
</evidence>
<dbReference type="PANTHER" id="PTHR13572:SF4">
    <property type="entry name" value="RE57134P"/>
    <property type="match status" value="1"/>
</dbReference>